<feature type="domain" description="Lsr2 DNA-binding" evidence="4">
    <location>
        <begin position="82"/>
        <end position="116"/>
    </location>
</feature>
<dbReference type="OrthoDB" id="4113332at2"/>
<feature type="domain" description="Lsr2 dimerization" evidence="3">
    <location>
        <begin position="1"/>
        <end position="58"/>
    </location>
</feature>
<name>A0A3N1GW58_9ACTN</name>
<dbReference type="Pfam" id="PF11774">
    <property type="entry name" value="Lsr2"/>
    <property type="match status" value="1"/>
</dbReference>
<dbReference type="GO" id="GO:0016746">
    <property type="term" value="F:acyltransferase activity"/>
    <property type="evidence" value="ECO:0007669"/>
    <property type="project" value="InterPro"/>
</dbReference>
<feature type="compositionally biased region" description="Basic and acidic residues" evidence="2">
    <location>
        <begin position="81"/>
        <end position="104"/>
    </location>
</feature>
<dbReference type="Proteomes" id="UP000276232">
    <property type="component" value="Unassembled WGS sequence"/>
</dbReference>
<evidence type="ECO:0000259" key="3">
    <source>
        <dbReference type="Pfam" id="PF11774"/>
    </source>
</evidence>
<feature type="compositionally biased region" description="Low complexity" evidence="2">
    <location>
        <begin position="55"/>
        <end position="79"/>
    </location>
</feature>
<dbReference type="Gene3D" id="3.30.60.230">
    <property type="entry name" value="Lsr2, dimerization domain"/>
    <property type="match status" value="1"/>
</dbReference>
<comment type="caution">
    <text evidence="5">The sequence shown here is derived from an EMBL/GenBank/DDBJ whole genome shotgun (WGS) entry which is preliminary data.</text>
</comment>
<evidence type="ECO:0000256" key="1">
    <source>
        <dbReference type="ARBA" id="ARBA00023125"/>
    </source>
</evidence>
<dbReference type="InterPro" id="IPR024412">
    <property type="entry name" value="Lsr2_dim_dom"/>
</dbReference>
<evidence type="ECO:0000313" key="5">
    <source>
        <dbReference type="EMBL" id="ROP34511.1"/>
    </source>
</evidence>
<organism evidence="5 6">
    <name type="scientific">Pseudokineococcus lusitanus</name>
    <dbReference type="NCBI Taxonomy" id="763993"/>
    <lineage>
        <taxon>Bacteria</taxon>
        <taxon>Bacillati</taxon>
        <taxon>Actinomycetota</taxon>
        <taxon>Actinomycetes</taxon>
        <taxon>Kineosporiales</taxon>
        <taxon>Kineosporiaceae</taxon>
        <taxon>Pseudokineococcus</taxon>
    </lineage>
</organism>
<sequence length="117" mass="12418">MAQTTQTFLVDDLDGSEATQTLTFAFQGATYEIDLNDEHAASLEESFAEWIGAARRTGRGSSSGSSSSSSSGSSRASSAPKRTDLDAVRAWARDNGHTVSDRGRVSNKVLEAYDAAH</sequence>
<dbReference type="AlphaFoldDB" id="A0A3N1GW58"/>
<dbReference type="InterPro" id="IPR036625">
    <property type="entry name" value="E3-bd_dom_sf"/>
</dbReference>
<dbReference type="InterPro" id="IPR055370">
    <property type="entry name" value="Lsr2_DNA-bd"/>
</dbReference>
<dbReference type="Pfam" id="PF23359">
    <property type="entry name" value="Lsr2_DNA-bd"/>
    <property type="match status" value="1"/>
</dbReference>
<keyword evidence="6" id="KW-1185">Reference proteome</keyword>
<gene>
    <name evidence="5" type="ORF">EDC03_2325</name>
</gene>
<dbReference type="InterPro" id="IPR042261">
    <property type="entry name" value="Lsr2-like_dimerization"/>
</dbReference>
<feature type="region of interest" description="Disordered" evidence="2">
    <location>
        <begin position="55"/>
        <end position="105"/>
    </location>
</feature>
<dbReference type="EMBL" id="RJKN01000006">
    <property type="protein sequence ID" value="ROP34511.1"/>
    <property type="molecule type" value="Genomic_DNA"/>
</dbReference>
<dbReference type="InParanoid" id="A0A3N1GW58"/>
<proteinExistence type="predicted"/>
<evidence type="ECO:0000259" key="4">
    <source>
        <dbReference type="Pfam" id="PF23359"/>
    </source>
</evidence>
<accession>A0A3N1GW58</accession>
<dbReference type="RefSeq" id="WP_123380429.1">
    <property type="nucleotide sequence ID" value="NZ_RJKN01000006.1"/>
</dbReference>
<evidence type="ECO:0000256" key="2">
    <source>
        <dbReference type="SAM" id="MobiDB-lite"/>
    </source>
</evidence>
<dbReference type="Gene3D" id="4.10.320.10">
    <property type="entry name" value="E3-binding domain"/>
    <property type="match status" value="1"/>
</dbReference>
<dbReference type="GO" id="GO:0003677">
    <property type="term" value="F:DNA binding"/>
    <property type="evidence" value="ECO:0007669"/>
    <property type="project" value="UniProtKB-KW"/>
</dbReference>
<evidence type="ECO:0000313" key="6">
    <source>
        <dbReference type="Proteomes" id="UP000276232"/>
    </source>
</evidence>
<keyword evidence="1" id="KW-0238">DNA-binding</keyword>
<reference evidence="5 6" key="1">
    <citation type="journal article" date="2015" name="Stand. Genomic Sci.">
        <title>Genomic Encyclopedia of Bacterial and Archaeal Type Strains, Phase III: the genomes of soil and plant-associated and newly described type strains.</title>
        <authorList>
            <person name="Whitman W.B."/>
            <person name="Woyke T."/>
            <person name="Klenk H.P."/>
            <person name="Zhou Y."/>
            <person name="Lilburn T.G."/>
            <person name="Beck B.J."/>
            <person name="De Vos P."/>
            <person name="Vandamme P."/>
            <person name="Eisen J.A."/>
            <person name="Garrity G."/>
            <person name="Hugenholtz P."/>
            <person name="Kyrpides N.C."/>
        </authorList>
    </citation>
    <scope>NUCLEOTIDE SEQUENCE [LARGE SCALE GENOMIC DNA]</scope>
    <source>
        <strain evidence="5 6">CECT 7306</strain>
    </source>
</reference>
<protein>
    <submittedName>
        <fullName evidence="5">Lsr2 protein</fullName>
    </submittedName>
</protein>